<dbReference type="Proteomes" id="UP000244810">
    <property type="component" value="Unassembled WGS sequence"/>
</dbReference>
<protein>
    <submittedName>
        <fullName evidence="2">Uncharacterized protein</fullName>
    </submittedName>
</protein>
<accession>A0A2T7UVW0</accession>
<keyword evidence="3" id="KW-1185">Reference proteome</keyword>
<dbReference type="OrthoDB" id="7869578at2"/>
<evidence type="ECO:0000313" key="3">
    <source>
        <dbReference type="Proteomes" id="UP000244810"/>
    </source>
</evidence>
<gene>
    <name evidence="2" type="ORF">DDE23_06910</name>
</gene>
<dbReference type="EMBL" id="QDDR01000002">
    <property type="protein sequence ID" value="PVE48774.1"/>
    <property type="molecule type" value="Genomic_DNA"/>
</dbReference>
<sequence>MKLLLSLLALSMAQCAMAENVPAQILDCAFVQECDAASATCTTGSEPRLSFALVMSEDGETARYENNTANPPMPVSFTNDGVLVAFDPSGPTMTTVGANGIAVHSSNLIVLAHNIRAAQWTGTCHPRG</sequence>
<dbReference type="RefSeq" id="WP_107750260.1">
    <property type="nucleotide sequence ID" value="NZ_QBKF01000002.1"/>
</dbReference>
<keyword evidence="1" id="KW-0732">Signal</keyword>
<organism evidence="2 3">
    <name type="scientific">Pararhodobacter aggregans</name>
    <dbReference type="NCBI Taxonomy" id="404875"/>
    <lineage>
        <taxon>Bacteria</taxon>
        <taxon>Pseudomonadati</taxon>
        <taxon>Pseudomonadota</taxon>
        <taxon>Alphaproteobacteria</taxon>
        <taxon>Rhodobacterales</taxon>
        <taxon>Paracoccaceae</taxon>
        <taxon>Pararhodobacter</taxon>
    </lineage>
</organism>
<proteinExistence type="predicted"/>
<reference evidence="2 3" key="1">
    <citation type="journal article" date="2011" name="Syst. Appl. Microbiol.">
        <title>Defluviimonas denitrificans gen. nov., sp. nov., and Pararhodobacter aggregans gen. nov., sp. nov., non-phototrophic Rhodobacteraceae from the biofilter of a marine aquaculture.</title>
        <authorList>
            <person name="Foesel B.U."/>
            <person name="Drake H.L."/>
            <person name="Schramm A."/>
        </authorList>
    </citation>
    <scope>NUCLEOTIDE SEQUENCE [LARGE SCALE GENOMIC DNA]</scope>
    <source>
        <strain evidence="2 3">D1-19</strain>
    </source>
</reference>
<comment type="caution">
    <text evidence="2">The sequence shown here is derived from an EMBL/GenBank/DDBJ whole genome shotgun (WGS) entry which is preliminary data.</text>
</comment>
<dbReference type="AlphaFoldDB" id="A0A2T7UVW0"/>
<feature type="signal peptide" evidence="1">
    <location>
        <begin position="1"/>
        <end position="18"/>
    </location>
</feature>
<name>A0A2T7UVW0_9RHOB</name>
<feature type="chain" id="PRO_5015470547" evidence="1">
    <location>
        <begin position="19"/>
        <end position="128"/>
    </location>
</feature>
<evidence type="ECO:0000313" key="2">
    <source>
        <dbReference type="EMBL" id="PVE48774.1"/>
    </source>
</evidence>
<evidence type="ECO:0000256" key="1">
    <source>
        <dbReference type="SAM" id="SignalP"/>
    </source>
</evidence>